<accession>A0A5B8C2T1</accession>
<evidence type="ECO:0000313" key="2">
    <source>
        <dbReference type="EMBL" id="QDC24390.1"/>
    </source>
</evidence>
<evidence type="ECO:0000313" key="3">
    <source>
        <dbReference type="Proteomes" id="UP000314616"/>
    </source>
</evidence>
<evidence type="ECO:0000256" key="1">
    <source>
        <dbReference type="SAM" id="MobiDB-lite"/>
    </source>
</evidence>
<protein>
    <recommendedName>
        <fullName evidence="4">Tetratricopeptide repeat protein</fullName>
    </recommendedName>
</protein>
<dbReference type="KEGG" id="gyu:FE374_06905"/>
<dbReference type="RefSeq" id="WP_139927832.1">
    <property type="nucleotide sequence ID" value="NZ_CP040915.1"/>
</dbReference>
<reference evidence="2 3" key="1">
    <citation type="submission" date="2019-05" db="EMBL/GenBank/DDBJ databases">
        <title>Georgenia *** sp. nov., and Georgenia *** sp. nov., isolated from the intestinal contents of plateau pika (Ochotona curzoniae) in the Qinghai-Tibet plateau of China.</title>
        <authorList>
            <person name="Tian Z."/>
        </authorList>
    </citation>
    <scope>NUCLEOTIDE SEQUENCE [LARGE SCALE GENOMIC DNA]</scope>
    <source>
        <strain evidence="2 3">Z443</strain>
    </source>
</reference>
<dbReference type="Proteomes" id="UP000314616">
    <property type="component" value="Chromosome"/>
</dbReference>
<feature type="compositionally biased region" description="Acidic residues" evidence="1">
    <location>
        <begin position="207"/>
        <end position="220"/>
    </location>
</feature>
<dbReference type="AlphaFoldDB" id="A0A5B8C2T1"/>
<sequence>MLDRAARTRLRTLGKNNAELVARHLVMAGRLIDDEPETAYGHAQAAMRRAGRVDVVREALALTAYATGRYSEALRELRTVRRLSGIDAHRAMEADCERGLGRPERALTVVAETDPGTLSEEDRVELAIVASGARSDLGEHEAGLLVLESRLVDHVKDPELLRRLTLVRADRLEELGRMDEADAARAAAGPEMDDDEPIVVVDLEASEAEAEDEDFAEPTDDVATTDAEPLTDLPADEDAAADEAADVEPDAAADEAADVEPDAAADVEPDAAADVEPDAAADEAPAAPTDETPDAGAEQPTASETEQPAPGAEETADEERA</sequence>
<organism evidence="2 3">
    <name type="scientific">Georgenia yuyongxinii</name>
    <dbReference type="NCBI Taxonomy" id="2589797"/>
    <lineage>
        <taxon>Bacteria</taxon>
        <taxon>Bacillati</taxon>
        <taxon>Actinomycetota</taxon>
        <taxon>Actinomycetes</taxon>
        <taxon>Micrococcales</taxon>
        <taxon>Bogoriellaceae</taxon>
        <taxon>Georgenia</taxon>
    </lineage>
</organism>
<feature type="compositionally biased region" description="Acidic residues" evidence="1">
    <location>
        <begin position="234"/>
        <end position="281"/>
    </location>
</feature>
<evidence type="ECO:0008006" key="4">
    <source>
        <dbReference type="Google" id="ProtNLM"/>
    </source>
</evidence>
<feature type="region of interest" description="Disordered" evidence="1">
    <location>
        <begin position="207"/>
        <end position="321"/>
    </location>
</feature>
<name>A0A5B8C2T1_9MICO</name>
<dbReference type="OrthoDB" id="3215237at2"/>
<proteinExistence type="predicted"/>
<gene>
    <name evidence="2" type="ORF">FE374_06905</name>
</gene>
<dbReference type="EMBL" id="CP040915">
    <property type="protein sequence ID" value="QDC24390.1"/>
    <property type="molecule type" value="Genomic_DNA"/>
</dbReference>